<comment type="caution">
    <text evidence="1">The sequence shown here is derived from an EMBL/GenBank/DDBJ whole genome shotgun (WGS) entry which is preliminary data.</text>
</comment>
<protein>
    <submittedName>
        <fullName evidence="1">Uncharacterized protein</fullName>
    </submittedName>
</protein>
<proteinExistence type="predicted"/>
<gene>
    <name evidence="1" type="ORF">RHMOL_Rhmol09G0046500</name>
</gene>
<dbReference type="Proteomes" id="UP001062846">
    <property type="component" value="Chromosome 9"/>
</dbReference>
<evidence type="ECO:0000313" key="2">
    <source>
        <dbReference type="Proteomes" id="UP001062846"/>
    </source>
</evidence>
<organism evidence="1 2">
    <name type="scientific">Rhododendron molle</name>
    <name type="common">Chinese azalea</name>
    <name type="synonym">Azalea mollis</name>
    <dbReference type="NCBI Taxonomy" id="49168"/>
    <lineage>
        <taxon>Eukaryota</taxon>
        <taxon>Viridiplantae</taxon>
        <taxon>Streptophyta</taxon>
        <taxon>Embryophyta</taxon>
        <taxon>Tracheophyta</taxon>
        <taxon>Spermatophyta</taxon>
        <taxon>Magnoliopsida</taxon>
        <taxon>eudicotyledons</taxon>
        <taxon>Gunneridae</taxon>
        <taxon>Pentapetalae</taxon>
        <taxon>asterids</taxon>
        <taxon>Ericales</taxon>
        <taxon>Ericaceae</taxon>
        <taxon>Ericoideae</taxon>
        <taxon>Rhodoreae</taxon>
        <taxon>Rhododendron</taxon>
    </lineage>
</organism>
<reference evidence="1" key="1">
    <citation type="submission" date="2022-02" db="EMBL/GenBank/DDBJ databases">
        <title>Plant Genome Project.</title>
        <authorList>
            <person name="Zhang R.-G."/>
        </authorList>
    </citation>
    <scope>NUCLEOTIDE SEQUENCE</scope>
    <source>
        <strain evidence="1">AT1</strain>
    </source>
</reference>
<name>A0ACC0MB37_RHOML</name>
<dbReference type="EMBL" id="CM046396">
    <property type="protein sequence ID" value="KAI8537717.1"/>
    <property type="molecule type" value="Genomic_DNA"/>
</dbReference>
<evidence type="ECO:0000313" key="1">
    <source>
        <dbReference type="EMBL" id="KAI8537717.1"/>
    </source>
</evidence>
<keyword evidence="2" id="KW-1185">Reference proteome</keyword>
<accession>A0ACC0MB37</accession>
<sequence>MHGFHRVVLLFSQYVFDKNFRLLFMLYHQDLRTLFSAHRQSREEDRWISKASWVLFSRQWEEVRFFRVCFSRISAFPVEGMDAFRCVPLEYLQLIRPRLGVVVSPSDRWVKPSCSH</sequence>